<proteinExistence type="predicted"/>
<dbReference type="OrthoDB" id="2028620at2"/>
<dbReference type="InterPro" id="IPR036388">
    <property type="entry name" value="WH-like_DNA-bd_sf"/>
</dbReference>
<feature type="modified residue" description="4-aspartylphosphate" evidence="8">
    <location>
        <position position="53"/>
    </location>
</feature>
<dbReference type="GO" id="GO:0032993">
    <property type="term" value="C:protein-DNA complex"/>
    <property type="evidence" value="ECO:0007669"/>
    <property type="project" value="TreeGrafter"/>
</dbReference>
<dbReference type="InterPro" id="IPR039420">
    <property type="entry name" value="WalR-like"/>
</dbReference>
<evidence type="ECO:0000256" key="7">
    <source>
        <dbReference type="ARBA" id="ARBA00024867"/>
    </source>
</evidence>
<name>A0A1F2PH65_9FIRM</name>
<gene>
    <name evidence="12" type="primary">regX3_1</name>
    <name evidence="12" type="ORF">ACWI_24270</name>
</gene>
<dbReference type="RefSeq" id="WP_070371699.1">
    <property type="nucleotide sequence ID" value="NZ_CP097897.1"/>
</dbReference>
<comment type="caution">
    <text evidence="12">The sequence shown here is derived from an EMBL/GenBank/DDBJ whole genome shotgun (WGS) entry which is preliminary data.</text>
</comment>
<dbReference type="Pfam" id="PF00486">
    <property type="entry name" value="Trans_reg_C"/>
    <property type="match status" value="1"/>
</dbReference>
<reference evidence="12 13" key="1">
    <citation type="submission" date="2015-09" db="EMBL/GenBank/DDBJ databases">
        <title>Genome sequence of Acetobacterium wieringae DSM 1911.</title>
        <authorList>
            <person name="Poehlein A."/>
            <person name="Bengelsdorf F.R."/>
            <person name="Schiel-Bengelsdorf B."/>
            <person name="Duerre P."/>
            <person name="Daniel R."/>
        </authorList>
    </citation>
    <scope>NUCLEOTIDE SEQUENCE [LARGE SCALE GENOMIC DNA]</scope>
    <source>
        <strain evidence="12 13">DSM 1911</strain>
    </source>
</reference>
<dbReference type="GO" id="GO:0006355">
    <property type="term" value="P:regulation of DNA-templated transcription"/>
    <property type="evidence" value="ECO:0007669"/>
    <property type="project" value="InterPro"/>
</dbReference>
<dbReference type="CDD" id="cd17574">
    <property type="entry name" value="REC_OmpR"/>
    <property type="match status" value="1"/>
</dbReference>
<dbReference type="PROSITE" id="PS51755">
    <property type="entry name" value="OMPR_PHOB"/>
    <property type="match status" value="1"/>
</dbReference>
<dbReference type="GO" id="GO:0000156">
    <property type="term" value="F:phosphorelay response regulator activity"/>
    <property type="evidence" value="ECO:0007669"/>
    <property type="project" value="TreeGrafter"/>
</dbReference>
<dbReference type="InterPro" id="IPR016032">
    <property type="entry name" value="Sig_transdc_resp-reg_C-effctor"/>
</dbReference>
<dbReference type="PANTHER" id="PTHR48111:SF40">
    <property type="entry name" value="PHOSPHATE REGULON TRANSCRIPTIONAL REGULATORY PROTEIN PHOB"/>
    <property type="match status" value="1"/>
</dbReference>
<dbReference type="CDD" id="cd00383">
    <property type="entry name" value="trans_reg_C"/>
    <property type="match status" value="1"/>
</dbReference>
<evidence type="ECO:0000256" key="2">
    <source>
        <dbReference type="ARBA" id="ARBA00022553"/>
    </source>
</evidence>
<protein>
    <recommendedName>
        <fullName evidence="1">Stage 0 sporulation protein A homolog</fullName>
    </recommendedName>
</protein>
<dbReference type="InterPro" id="IPR011006">
    <property type="entry name" value="CheY-like_superfamily"/>
</dbReference>
<keyword evidence="4" id="KW-0805">Transcription regulation</keyword>
<dbReference type="InterPro" id="IPR001867">
    <property type="entry name" value="OmpR/PhoB-type_DNA-bd"/>
</dbReference>
<dbReference type="EMBL" id="LKEU01000033">
    <property type="protein sequence ID" value="OFV70222.1"/>
    <property type="molecule type" value="Genomic_DNA"/>
</dbReference>
<keyword evidence="3" id="KW-0902">Two-component regulatory system</keyword>
<evidence type="ECO:0000256" key="6">
    <source>
        <dbReference type="ARBA" id="ARBA00023163"/>
    </source>
</evidence>
<dbReference type="InterPro" id="IPR001789">
    <property type="entry name" value="Sig_transdc_resp-reg_receiver"/>
</dbReference>
<dbReference type="STRING" id="52694.ACWI_24270"/>
<dbReference type="Gene3D" id="3.40.50.2300">
    <property type="match status" value="1"/>
</dbReference>
<evidence type="ECO:0000259" key="11">
    <source>
        <dbReference type="PROSITE" id="PS51755"/>
    </source>
</evidence>
<dbReference type="SUPFAM" id="SSF52172">
    <property type="entry name" value="CheY-like"/>
    <property type="match status" value="1"/>
</dbReference>
<feature type="domain" description="Response regulatory" evidence="10">
    <location>
        <begin position="4"/>
        <end position="117"/>
    </location>
</feature>
<evidence type="ECO:0000256" key="1">
    <source>
        <dbReference type="ARBA" id="ARBA00018672"/>
    </source>
</evidence>
<accession>A0A1F2PH65</accession>
<dbReference type="GO" id="GO:0000976">
    <property type="term" value="F:transcription cis-regulatory region binding"/>
    <property type="evidence" value="ECO:0007669"/>
    <property type="project" value="TreeGrafter"/>
</dbReference>
<keyword evidence="2 8" id="KW-0597">Phosphoprotein</keyword>
<dbReference type="FunFam" id="1.10.10.10:FF:000018">
    <property type="entry name" value="DNA-binding response regulator ResD"/>
    <property type="match status" value="1"/>
</dbReference>
<dbReference type="GO" id="GO:0005829">
    <property type="term" value="C:cytosol"/>
    <property type="evidence" value="ECO:0007669"/>
    <property type="project" value="TreeGrafter"/>
</dbReference>
<dbReference type="SMART" id="SM00862">
    <property type="entry name" value="Trans_reg_C"/>
    <property type="match status" value="1"/>
</dbReference>
<feature type="domain" description="OmpR/PhoB-type" evidence="11">
    <location>
        <begin position="137"/>
        <end position="236"/>
    </location>
</feature>
<dbReference type="PROSITE" id="PS50110">
    <property type="entry name" value="RESPONSE_REGULATORY"/>
    <property type="match status" value="1"/>
</dbReference>
<evidence type="ECO:0000313" key="12">
    <source>
        <dbReference type="EMBL" id="OFV70222.1"/>
    </source>
</evidence>
<evidence type="ECO:0000256" key="3">
    <source>
        <dbReference type="ARBA" id="ARBA00023012"/>
    </source>
</evidence>
<dbReference type="Pfam" id="PF00072">
    <property type="entry name" value="Response_reg"/>
    <property type="match status" value="1"/>
</dbReference>
<evidence type="ECO:0000259" key="10">
    <source>
        <dbReference type="PROSITE" id="PS50110"/>
    </source>
</evidence>
<organism evidence="12 13">
    <name type="scientific">Acetobacterium wieringae</name>
    <dbReference type="NCBI Taxonomy" id="52694"/>
    <lineage>
        <taxon>Bacteria</taxon>
        <taxon>Bacillati</taxon>
        <taxon>Bacillota</taxon>
        <taxon>Clostridia</taxon>
        <taxon>Eubacteriales</taxon>
        <taxon>Eubacteriaceae</taxon>
        <taxon>Acetobacterium</taxon>
    </lineage>
</organism>
<dbReference type="Gene3D" id="1.10.10.10">
    <property type="entry name" value="Winged helix-like DNA-binding domain superfamily/Winged helix DNA-binding domain"/>
    <property type="match status" value="1"/>
</dbReference>
<sequence length="240" mass="27587">MNWDCLIVDDEVELAKATCEYFEMFGLSCAVVTNSDDCVMFMENNQVKLILLDINLGNDSGFELCKALRKNTDVPILFISARQSDDDVLIALNIGGDDYIKKPYSLSVLLAKVKVIIKRYDGVGQKNWSSDEFSLQSDGPDRCGNLRIDKDAMKVYRNEEDVGFKTKEFKLFLYLYENKNRVIAKDELFAKIWGDAFFSDGTLNVHIRKIREKIEENPNQPQLIKTIWGIGYMFETQENQ</sequence>
<keyword evidence="6" id="KW-0804">Transcription</keyword>
<dbReference type="AlphaFoldDB" id="A0A1F2PH65"/>
<evidence type="ECO:0000256" key="8">
    <source>
        <dbReference type="PROSITE-ProRule" id="PRU00169"/>
    </source>
</evidence>
<evidence type="ECO:0000313" key="13">
    <source>
        <dbReference type="Proteomes" id="UP000176244"/>
    </source>
</evidence>
<dbReference type="SMART" id="SM00448">
    <property type="entry name" value="REC"/>
    <property type="match status" value="1"/>
</dbReference>
<comment type="function">
    <text evidence="7">May play the central regulatory role in sporulation. It may be an element of the effector pathway responsible for the activation of sporulation genes in response to nutritional stress. Spo0A may act in concert with spo0H (a sigma factor) to control the expression of some genes that are critical to the sporulation process.</text>
</comment>
<dbReference type="Gene3D" id="6.10.250.690">
    <property type="match status" value="1"/>
</dbReference>
<feature type="DNA-binding region" description="OmpR/PhoB-type" evidence="9">
    <location>
        <begin position="137"/>
        <end position="236"/>
    </location>
</feature>
<evidence type="ECO:0000256" key="9">
    <source>
        <dbReference type="PROSITE-ProRule" id="PRU01091"/>
    </source>
</evidence>
<keyword evidence="5 9" id="KW-0238">DNA-binding</keyword>
<dbReference type="PANTHER" id="PTHR48111">
    <property type="entry name" value="REGULATOR OF RPOS"/>
    <property type="match status" value="1"/>
</dbReference>
<evidence type="ECO:0000256" key="5">
    <source>
        <dbReference type="ARBA" id="ARBA00023125"/>
    </source>
</evidence>
<dbReference type="Proteomes" id="UP000176244">
    <property type="component" value="Unassembled WGS sequence"/>
</dbReference>
<dbReference type="SUPFAM" id="SSF46894">
    <property type="entry name" value="C-terminal effector domain of the bipartite response regulators"/>
    <property type="match status" value="1"/>
</dbReference>
<evidence type="ECO:0000256" key="4">
    <source>
        <dbReference type="ARBA" id="ARBA00023015"/>
    </source>
</evidence>